<accession>A0A5J4KXM4</accession>
<dbReference type="InterPro" id="IPR023375">
    <property type="entry name" value="ADC_dom_sf"/>
</dbReference>
<dbReference type="Gene3D" id="2.40.400.10">
    <property type="entry name" value="Acetoacetate decarboxylase-like"/>
    <property type="match status" value="1"/>
</dbReference>
<comment type="caution">
    <text evidence="1">The sequence shown here is derived from an EMBL/GenBank/DDBJ whole genome shotgun (WGS) entry which is preliminary data.</text>
</comment>
<evidence type="ECO:0000313" key="1">
    <source>
        <dbReference type="EMBL" id="GER90879.1"/>
    </source>
</evidence>
<dbReference type="InterPro" id="IPR018644">
    <property type="entry name" value="DUF2071"/>
</dbReference>
<dbReference type="PANTHER" id="PTHR39186:SF1">
    <property type="entry name" value="DUF2071 DOMAIN-CONTAINING PROTEIN"/>
    <property type="match status" value="1"/>
</dbReference>
<sequence length="249" mass="28641">MKSEEILRATSHRGYPPPPQPWIMRQNWHELLFAHWPIAPAVLKDVLPACFEIDTFASEAWLGIVPFRMSDVRPRGLFAFQHLSQFPELNVRTYVTIDGQPGVYFFSLDAGNPVAVALARSIFHLPYFNALMQCQRVGDTINYRSQRTHRGAAKADFIARYRPTGPVTYSQPQSIEAWLTDRYCLYTNRGSQVYRANIHHAHWPLQPAELEISRNTMASAHGTQLPATDPLLYYSHRLDVLVWPIQKIR</sequence>
<dbReference type="RefSeq" id="WP_151758591.1">
    <property type="nucleotide sequence ID" value="NZ_BKZW01000003.1"/>
</dbReference>
<evidence type="ECO:0008006" key="3">
    <source>
        <dbReference type="Google" id="ProtNLM"/>
    </source>
</evidence>
<reference evidence="1 2" key="1">
    <citation type="submission" date="2019-10" db="EMBL/GenBank/DDBJ databases">
        <title>Dictyobacter vulcani sp. nov., within the class Ktedonobacteria, isolated from soil of volcanic Mt. Zao.</title>
        <authorList>
            <person name="Zheng Y."/>
            <person name="Wang C.M."/>
            <person name="Sakai Y."/>
            <person name="Abe K."/>
            <person name="Yokota A."/>
            <person name="Yabe S."/>
        </authorList>
    </citation>
    <scope>NUCLEOTIDE SEQUENCE [LARGE SCALE GENOMIC DNA]</scope>
    <source>
        <strain evidence="1 2">W12</strain>
    </source>
</reference>
<dbReference type="AlphaFoldDB" id="A0A5J4KXM4"/>
<dbReference type="Pfam" id="PF09844">
    <property type="entry name" value="DUF2071"/>
    <property type="match status" value="1"/>
</dbReference>
<keyword evidence="2" id="KW-1185">Reference proteome</keyword>
<organism evidence="1 2">
    <name type="scientific">Dictyobacter vulcani</name>
    <dbReference type="NCBI Taxonomy" id="2607529"/>
    <lineage>
        <taxon>Bacteria</taxon>
        <taxon>Bacillati</taxon>
        <taxon>Chloroflexota</taxon>
        <taxon>Ktedonobacteria</taxon>
        <taxon>Ktedonobacterales</taxon>
        <taxon>Dictyobacteraceae</taxon>
        <taxon>Dictyobacter</taxon>
    </lineage>
</organism>
<dbReference type="SUPFAM" id="SSF160104">
    <property type="entry name" value="Acetoacetate decarboxylase-like"/>
    <property type="match status" value="1"/>
</dbReference>
<protein>
    <recommendedName>
        <fullName evidence="3">DUF2071 domain-containing protein</fullName>
    </recommendedName>
</protein>
<dbReference type="EMBL" id="BKZW01000003">
    <property type="protein sequence ID" value="GER90879.1"/>
    <property type="molecule type" value="Genomic_DNA"/>
</dbReference>
<dbReference type="Proteomes" id="UP000326912">
    <property type="component" value="Unassembled WGS sequence"/>
</dbReference>
<name>A0A5J4KXM4_9CHLR</name>
<evidence type="ECO:0000313" key="2">
    <source>
        <dbReference type="Proteomes" id="UP000326912"/>
    </source>
</evidence>
<gene>
    <name evidence="1" type="primary">yqjF</name>
    <name evidence="1" type="ORF">KDW_50410</name>
</gene>
<proteinExistence type="predicted"/>
<dbReference type="PANTHER" id="PTHR39186">
    <property type="entry name" value="DUF2071 FAMILY PROTEIN"/>
    <property type="match status" value="1"/>
</dbReference>